<evidence type="ECO:0000313" key="16">
    <source>
        <dbReference type="EMBL" id="KAK8391202.1"/>
    </source>
</evidence>
<dbReference type="GO" id="GO:0050906">
    <property type="term" value="P:detection of stimulus involved in sensory perception"/>
    <property type="evidence" value="ECO:0007669"/>
    <property type="project" value="UniProtKB-ARBA"/>
</dbReference>
<protein>
    <recommendedName>
        <fullName evidence="18">Ionotropic glutamate receptor C-terminal domain-containing protein</fullName>
    </recommendedName>
</protein>
<organism evidence="16 17">
    <name type="scientific">Scylla paramamosain</name>
    <name type="common">Mud crab</name>
    <dbReference type="NCBI Taxonomy" id="85552"/>
    <lineage>
        <taxon>Eukaryota</taxon>
        <taxon>Metazoa</taxon>
        <taxon>Ecdysozoa</taxon>
        <taxon>Arthropoda</taxon>
        <taxon>Crustacea</taxon>
        <taxon>Multicrustacea</taxon>
        <taxon>Malacostraca</taxon>
        <taxon>Eumalacostraca</taxon>
        <taxon>Eucarida</taxon>
        <taxon>Decapoda</taxon>
        <taxon>Pleocyemata</taxon>
        <taxon>Brachyura</taxon>
        <taxon>Eubrachyura</taxon>
        <taxon>Portunoidea</taxon>
        <taxon>Portunidae</taxon>
        <taxon>Portuninae</taxon>
        <taxon>Scylla</taxon>
    </lineage>
</organism>
<name>A0AAW0TYF8_SCYPA</name>
<evidence type="ECO:0000256" key="13">
    <source>
        <dbReference type="SAM" id="Phobius"/>
    </source>
</evidence>
<dbReference type="PANTHER" id="PTHR42643">
    <property type="entry name" value="IONOTROPIC RECEPTOR 20A-RELATED"/>
    <property type="match status" value="1"/>
</dbReference>
<evidence type="ECO:0008006" key="18">
    <source>
        <dbReference type="Google" id="ProtNLM"/>
    </source>
</evidence>
<keyword evidence="7" id="KW-0406">Ion transport</keyword>
<proteinExistence type="inferred from homology"/>
<evidence type="ECO:0000256" key="10">
    <source>
        <dbReference type="ARBA" id="ARBA00023180"/>
    </source>
</evidence>
<evidence type="ECO:0000256" key="4">
    <source>
        <dbReference type="ARBA" id="ARBA00022475"/>
    </source>
</evidence>
<keyword evidence="10" id="KW-0325">Glycoprotein</keyword>
<feature type="domain" description="Ionotropic glutamate receptor L-glutamate and glycine-binding" evidence="15">
    <location>
        <begin position="393"/>
        <end position="453"/>
    </location>
</feature>
<dbReference type="InterPro" id="IPR001320">
    <property type="entry name" value="Iontro_rcpt_C"/>
</dbReference>
<dbReference type="AlphaFoldDB" id="A0AAW0TYF8"/>
<dbReference type="InterPro" id="IPR052192">
    <property type="entry name" value="Insect_Ionotropic_Sensory_Rcpt"/>
</dbReference>
<keyword evidence="5 13" id="KW-0812">Transmembrane</keyword>
<dbReference type="Gene3D" id="1.10.287.70">
    <property type="match status" value="1"/>
</dbReference>
<evidence type="ECO:0000256" key="11">
    <source>
        <dbReference type="ARBA" id="ARBA00023286"/>
    </source>
</evidence>
<evidence type="ECO:0000313" key="17">
    <source>
        <dbReference type="Proteomes" id="UP001487740"/>
    </source>
</evidence>
<keyword evidence="12" id="KW-0407">Ion channel</keyword>
<keyword evidence="4" id="KW-1003">Cell membrane</keyword>
<comment type="caution">
    <text evidence="16">The sequence shown here is derived from an EMBL/GenBank/DDBJ whole genome shotgun (WGS) entry which is preliminary data.</text>
</comment>
<evidence type="ECO:0000256" key="3">
    <source>
        <dbReference type="ARBA" id="ARBA00022448"/>
    </source>
</evidence>
<evidence type="ECO:0000256" key="2">
    <source>
        <dbReference type="ARBA" id="ARBA00008685"/>
    </source>
</evidence>
<evidence type="ECO:0000256" key="6">
    <source>
        <dbReference type="ARBA" id="ARBA00022989"/>
    </source>
</evidence>
<feature type="transmembrane region" description="Helical" evidence="13">
    <location>
        <begin position="470"/>
        <end position="493"/>
    </location>
</feature>
<keyword evidence="8 13" id="KW-0472">Membrane</keyword>
<evidence type="ECO:0000256" key="7">
    <source>
        <dbReference type="ARBA" id="ARBA00023065"/>
    </source>
</evidence>
<dbReference type="EMBL" id="JARAKH010000024">
    <property type="protein sequence ID" value="KAK8391202.1"/>
    <property type="molecule type" value="Genomic_DNA"/>
</dbReference>
<keyword evidence="6 13" id="KW-1133">Transmembrane helix</keyword>
<evidence type="ECO:0000259" key="15">
    <source>
        <dbReference type="Pfam" id="PF10613"/>
    </source>
</evidence>
<gene>
    <name evidence="16" type="ORF">O3P69_017099</name>
</gene>
<dbReference type="InterPro" id="IPR019594">
    <property type="entry name" value="Glu/Gly-bd"/>
</dbReference>
<dbReference type="GO" id="GO:0015276">
    <property type="term" value="F:ligand-gated monoatomic ion channel activity"/>
    <property type="evidence" value="ECO:0007669"/>
    <property type="project" value="InterPro"/>
</dbReference>
<dbReference type="GO" id="GO:0005886">
    <property type="term" value="C:plasma membrane"/>
    <property type="evidence" value="ECO:0007669"/>
    <property type="project" value="UniProtKB-SubCell"/>
</dbReference>
<evidence type="ECO:0000256" key="9">
    <source>
        <dbReference type="ARBA" id="ARBA00023170"/>
    </source>
</evidence>
<reference evidence="16 17" key="1">
    <citation type="submission" date="2023-03" db="EMBL/GenBank/DDBJ databases">
        <title>High-quality genome of Scylla paramamosain provides insights in environmental adaptation.</title>
        <authorList>
            <person name="Zhang L."/>
        </authorList>
    </citation>
    <scope>NUCLEOTIDE SEQUENCE [LARGE SCALE GENOMIC DNA]</scope>
    <source>
        <strain evidence="16">LZ_2023a</strain>
        <tissue evidence="16">Muscle</tissue>
    </source>
</reference>
<dbReference type="PANTHER" id="PTHR42643:SF38">
    <property type="entry name" value="IONOTROPIC RECEPTOR 100A"/>
    <property type="match status" value="1"/>
</dbReference>
<dbReference type="Gene3D" id="3.40.190.10">
    <property type="entry name" value="Periplasmic binding protein-like II"/>
    <property type="match status" value="1"/>
</dbReference>
<keyword evidence="3" id="KW-0813">Transport</keyword>
<accession>A0AAW0TYF8</accession>
<evidence type="ECO:0000256" key="12">
    <source>
        <dbReference type="ARBA" id="ARBA00023303"/>
    </source>
</evidence>
<keyword evidence="17" id="KW-1185">Reference proteome</keyword>
<evidence type="ECO:0000256" key="8">
    <source>
        <dbReference type="ARBA" id="ARBA00023136"/>
    </source>
</evidence>
<evidence type="ECO:0000256" key="5">
    <source>
        <dbReference type="ARBA" id="ARBA00022692"/>
    </source>
</evidence>
<comment type="subcellular location">
    <subcellularLocation>
        <location evidence="1">Cell membrane</location>
        <topology evidence="1">Multi-pass membrane protein</topology>
    </subcellularLocation>
</comment>
<dbReference type="Pfam" id="PF10613">
    <property type="entry name" value="Lig_chan-Glu_bd"/>
    <property type="match status" value="1"/>
</dbReference>
<dbReference type="Proteomes" id="UP001487740">
    <property type="component" value="Unassembled WGS sequence"/>
</dbReference>
<feature type="domain" description="Ionotropic glutamate receptor C-terminal" evidence="14">
    <location>
        <begin position="469"/>
        <end position="738"/>
    </location>
</feature>
<dbReference type="Pfam" id="PF00060">
    <property type="entry name" value="Lig_chan"/>
    <property type="match status" value="1"/>
</dbReference>
<keyword evidence="11" id="KW-1071">Ligand-gated ion channel</keyword>
<feature type="transmembrane region" description="Helical" evidence="13">
    <location>
        <begin position="537"/>
        <end position="560"/>
    </location>
</feature>
<evidence type="ECO:0000256" key="1">
    <source>
        <dbReference type="ARBA" id="ARBA00004651"/>
    </source>
</evidence>
<comment type="similarity">
    <text evidence="2">Belongs to the glutamate-gated ion channel (TC 1.A.10.1) family.</text>
</comment>
<feature type="transmembrane region" description="Helical" evidence="13">
    <location>
        <begin position="727"/>
        <end position="746"/>
    </location>
</feature>
<evidence type="ECO:0000259" key="14">
    <source>
        <dbReference type="Pfam" id="PF00060"/>
    </source>
</evidence>
<sequence length="765" mass="84379">MVCTAQVREVWVLRDAAAAGEQEERTNHHHHHSATASLPRIYSKLGRCSQWGESAFRPVVDHNCFVTHYSSSSCPACLPSSRDMRDIHSLWRFIASMAAGVVAAGLNSGQLAPALSRAAWWSPLDLRHLSQSGNQRQGRKNLETFAAVEVTLLSWLLAQAASPLNVFVIYDEEMGLGGEGASAPWTLLSFKGLRHLHQALATAPSLPATQAVVLLCSEQHTRQVFSFVSRHKLERADLWWLGVSELDAARRLQPLLREGTQVTLAVPETDSAHWLLVARVGADDVVRLVPAGRLHLSGNVTRVRLTTLVVPDVLQQYSDFGGRELVVAALNNWPYFVIKTLQDGRRVADSGIDVQILTTLANYLNFTALLAAHLVHLRCSRPDTLSGRHRVLSPSDDQWGAVHRNGTVTGLVGLVARREAHIAICEITITRSRETVLDFTNPYFLEYVTLVSRAPALKNRTFAVFSPFSLQVWLCVALITVLMGPVASVVARVRVSCERDAQQCSSTLDYSFSVFRNLVVQGNLIPVIHLPSRCIFIFWYLFCFYVYALYSGTLTAVLAVPAYEKPIDGLTDIPEAISQGFTLGVMPDSSLQYIFKEAEGGIYKKVWNLFDHGDPSRSFVKHPDLGFRKVTQEKFVFVNPQLNSELRASQRGRQNFHIARQAFFPQAYGIACISGAPFLAKFNQILGRLVESGMVQHWKQQEVVLAAAAAPNNFDAKKRASAISLKHLQAAFLVLLLGAVLGGPVLTGEFLAARCFSRAASGGNN</sequence>
<dbReference type="SUPFAM" id="SSF53850">
    <property type="entry name" value="Periplasmic binding protein-like II"/>
    <property type="match status" value="1"/>
</dbReference>
<keyword evidence="9" id="KW-0675">Receptor</keyword>